<dbReference type="Proteomes" id="UP000662770">
    <property type="component" value="Chromosome"/>
</dbReference>
<keyword evidence="3" id="KW-1185">Reference proteome</keyword>
<protein>
    <recommendedName>
        <fullName evidence="4">Toxin CptA</fullName>
    </recommendedName>
</protein>
<accession>A0ABX7QTF1</accession>
<proteinExistence type="predicted"/>
<keyword evidence="1" id="KW-0812">Transmembrane</keyword>
<dbReference type="RefSeq" id="WP_207355902.1">
    <property type="nucleotide sequence ID" value="NZ_CP071503.1"/>
</dbReference>
<dbReference type="EMBL" id="CP071503">
    <property type="protein sequence ID" value="QSX34704.1"/>
    <property type="molecule type" value="Genomic_DNA"/>
</dbReference>
<evidence type="ECO:0000256" key="1">
    <source>
        <dbReference type="SAM" id="Phobius"/>
    </source>
</evidence>
<evidence type="ECO:0000313" key="3">
    <source>
        <dbReference type="Proteomes" id="UP000662770"/>
    </source>
</evidence>
<evidence type="ECO:0008006" key="4">
    <source>
        <dbReference type="Google" id="ProtNLM"/>
    </source>
</evidence>
<gene>
    <name evidence="2" type="ORF">JYB87_05565</name>
</gene>
<organism evidence="2 3">
    <name type="scientific">Shewanella avicenniae</name>
    <dbReference type="NCBI Taxonomy" id="2814294"/>
    <lineage>
        <taxon>Bacteria</taxon>
        <taxon>Pseudomonadati</taxon>
        <taxon>Pseudomonadota</taxon>
        <taxon>Gammaproteobacteria</taxon>
        <taxon>Alteromonadales</taxon>
        <taxon>Shewanellaceae</taxon>
        <taxon>Shewanella</taxon>
    </lineage>
</organism>
<keyword evidence="1" id="KW-0472">Membrane</keyword>
<feature type="transmembrane region" description="Helical" evidence="1">
    <location>
        <begin position="38"/>
        <end position="57"/>
    </location>
</feature>
<feature type="transmembrane region" description="Helical" evidence="1">
    <location>
        <begin position="12"/>
        <end position="32"/>
    </location>
</feature>
<sequence length="142" mass="16539">MQRHSFHLASSLCQQLSFLLLAAALLSSFWLWPDIKAAFYLPLKYLLFTAVVIALVWQFRQLKKWQLTFSLDEYGRGLQPSGAQFSVGDKLWVSPWLTIFFMQKDGQKLPILLFADMFSGDDYRHLCRLLLNRRPSPTQPEI</sequence>
<keyword evidence="1" id="KW-1133">Transmembrane helix</keyword>
<evidence type="ECO:0000313" key="2">
    <source>
        <dbReference type="EMBL" id="QSX34704.1"/>
    </source>
</evidence>
<dbReference type="InterPro" id="IPR009883">
    <property type="entry name" value="YgfX"/>
</dbReference>
<reference evidence="2 3" key="1">
    <citation type="submission" date="2021-03" db="EMBL/GenBank/DDBJ databases">
        <title>Novel species identification of genus Shewanella.</title>
        <authorList>
            <person name="Liu G."/>
            <person name="Zhang Q."/>
        </authorList>
    </citation>
    <scope>NUCLEOTIDE SEQUENCE [LARGE SCALE GENOMIC DNA]</scope>
    <source>
        <strain evidence="2 3">FJAT-51800</strain>
    </source>
</reference>
<dbReference type="Pfam" id="PF07254">
    <property type="entry name" value="Cpta_toxin"/>
    <property type="match status" value="1"/>
</dbReference>
<name>A0ABX7QTF1_9GAMM</name>